<accession>A0A3M6V2V6</accession>
<organism evidence="1 2">
    <name type="scientific">Pocillopora damicornis</name>
    <name type="common">Cauliflower coral</name>
    <name type="synonym">Millepora damicornis</name>
    <dbReference type="NCBI Taxonomy" id="46731"/>
    <lineage>
        <taxon>Eukaryota</taxon>
        <taxon>Metazoa</taxon>
        <taxon>Cnidaria</taxon>
        <taxon>Anthozoa</taxon>
        <taxon>Hexacorallia</taxon>
        <taxon>Scleractinia</taxon>
        <taxon>Astrocoeniina</taxon>
        <taxon>Pocilloporidae</taxon>
        <taxon>Pocillopora</taxon>
    </lineage>
</organism>
<dbReference type="AlphaFoldDB" id="A0A3M6V2V6"/>
<proteinExistence type="predicted"/>
<reference evidence="1 2" key="1">
    <citation type="journal article" date="2018" name="Sci. Rep.">
        <title>Comparative analysis of the Pocillopora damicornis genome highlights role of immune system in coral evolution.</title>
        <authorList>
            <person name="Cunning R."/>
            <person name="Bay R.A."/>
            <person name="Gillette P."/>
            <person name="Baker A.C."/>
            <person name="Traylor-Knowles N."/>
        </authorList>
    </citation>
    <scope>NUCLEOTIDE SEQUENCE [LARGE SCALE GENOMIC DNA]</scope>
    <source>
        <strain evidence="1">RSMAS</strain>
        <tissue evidence="1">Whole animal</tissue>
    </source>
</reference>
<keyword evidence="2" id="KW-1185">Reference proteome</keyword>
<evidence type="ECO:0000313" key="2">
    <source>
        <dbReference type="Proteomes" id="UP000275408"/>
    </source>
</evidence>
<dbReference type="Proteomes" id="UP000275408">
    <property type="component" value="Unassembled WGS sequence"/>
</dbReference>
<name>A0A3M6V2V6_POCDA</name>
<gene>
    <name evidence="1" type="ORF">pdam_00019429</name>
</gene>
<evidence type="ECO:0000313" key="1">
    <source>
        <dbReference type="EMBL" id="RMX60235.1"/>
    </source>
</evidence>
<sequence length="233" mass="26614">MIKDWDRFNLDWVPTLHLGHSKQHVKDPEEATAQKAANRCKRQVELAEKRGKREKTADEIFYKAKPKVEALNVDDTGKTADEILYKAEPEAKALNVDDKDPETREELCSSHDQKTVYAETQTTKFEYLSKEAVLQPFTKEYLANHDDRVRFYTDLLDFNLAIPAFTRGRNQLGLLDVKQTRGIANVRVHVEHGILPIDYLTCSEKSGKIPLIDRMIRVSAALTNLSSSVVPFE</sequence>
<dbReference type="PANTHER" id="PTHR23080">
    <property type="entry name" value="THAP DOMAIN PROTEIN"/>
    <property type="match status" value="1"/>
</dbReference>
<protein>
    <submittedName>
        <fullName evidence="1">Uncharacterized protein</fullName>
    </submittedName>
</protein>
<dbReference type="EMBL" id="RCHS01000213">
    <property type="protein sequence ID" value="RMX60235.1"/>
    <property type="molecule type" value="Genomic_DNA"/>
</dbReference>
<comment type="caution">
    <text evidence="1">The sequence shown here is derived from an EMBL/GenBank/DDBJ whole genome shotgun (WGS) entry which is preliminary data.</text>
</comment>
<dbReference type="PANTHER" id="PTHR23080:SF144">
    <property type="entry name" value="SPINDLE AND KINETOCHORE ASSOCIATED COMPLEX SUBUNIT 3"/>
    <property type="match status" value="1"/>
</dbReference>